<evidence type="ECO:0000259" key="4">
    <source>
        <dbReference type="PROSITE" id="PS50835"/>
    </source>
</evidence>
<keyword evidence="2" id="KW-0812">Transmembrane</keyword>
<feature type="region of interest" description="Disordered" evidence="1">
    <location>
        <begin position="161"/>
        <end position="182"/>
    </location>
</feature>
<dbReference type="EMBL" id="JBGFUD010000702">
    <property type="protein sequence ID" value="MFH4975074.1"/>
    <property type="molecule type" value="Genomic_DNA"/>
</dbReference>
<feature type="transmembrane region" description="Helical" evidence="2">
    <location>
        <begin position="127"/>
        <end position="147"/>
    </location>
</feature>
<proteinExistence type="predicted"/>
<comment type="caution">
    <text evidence="5">The sequence shown here is derived from an EMBL/GenBank/DDBJ whole genome shotgun (WGS) entry which is preliminary data.</text>
</comment>
<keyword evidence="6" id="KW-1185">Reference proteome</keyword>
<feature type="signal peptide" evidence="3">
    <location>
        <begin position="1"/>
        <end position="21"/>
    </location>
</feature>
<keyword evidence="2" id="KW-0472">Membrane</keyword>
<feature type="region of interest" description="Disordered" evidence="1">
    <location>
        <begin position="314"/>
        <end position="371"/>
    </location>
</feature>
<gene>
    <name evidence="5" type="ORF">AB6A40_001783</name>
</gene>
<feature type="chain" id="PRO_5044749352" description="Ig-like domain-containing protein" evidence="3">
    <location>
        <begin position="22"/>
        <end position="371"/>
    </location>
</feature>
<sequence length="371" mass="41000">MSCTYFCGISLLFIIVRKCYSATLNIPKEDSVVVFSCNASSESAEDDNRVRGSSLPSSDLFWILPNGTRLDVTDKSLSSTFNASDNRLIIRGVKAWMDGEYTCVSGSRKQVFYIPYIVSRGNYSTSLLISLGATVGFGIACIIVILLDRYYVKHCLRKHPDERDDSNETDMPSHQPAIHRGRKQVSIDPLNVTISPNQACDPVVSDHGRQKSELTDGGYRGRGELMVPFKGDLDRYLDSTALNFPTCHRVTFKTDDDSPGKNLGYSPRSRRESYIPPEYDFGYILPDTDDIPPSAAVVEKGDRSLIVHGDASEHFDDEQHHNPEQCEIPVSVKSPRDSGDSEQPHDGGLTTGSASGDEDMSSLDEAISIRL</sequence>
<protein>
    <recommendedName>
        <fullName evidence="4">Ig-like domain-containing protein</fullName>
    </recommendedName>
</protein>
<keyword evidence="3" id="KW-0732">Signal</keyword>
<dbReference type="PROSITE" id="PS50835">
    <property type="entry name" value="IG_LIKE"/>
    <property type="match status" value="1"/>
</dbReference>
<evidence type="ECO:0000256" key="2">
    <source>
        <dbReference type="SAM" id="Phobius"/>
    </source>
</evidence>
<evidence type="ECO:0000313" key="6">
    <source>
        <dbReference type="Proteomes" id="UP001608902"/>
    </source>
</evidence>
<dbReference type="AlphaFoldDB" id="A0ABD6E510"/>
<reference evidence="5 6" key="1">
    <citation type="submission" date="2024-08" db="EMBL/GenBank/DDBJ databases">
        <title>Gnathostoma spinigerum genome.</title>
        <authorList>
            <person name="Gonzalez-Bertolin B."/>
            <person name="Monzon S."/>
            <person name="Zaballos A."/>
            <person name="Jimenez P."/>
            <person name="Dekumyoy P."/>
            <person name="Varona S."/>
            <person name="Cuesta I."/>
            <person name="Sumanam S."/>
            <person name="Adisakwattana P."/>
            <person name="Gasser R.B."/>
            <person name="Hernandez-Gonzalez A."/>
            <person name="Young N.D."/>
            <person name="Perteguer M.J."/>
        </authorList>
    </citation>
    <scope>NUCLEOTIDE SEQUENCE [LARGE SCALE GENOMIC DNA]</scope>
    <source>
        <strain evidence="5">AL3</strain>
        <tissue evidence="5">Liver</tissue>
    </source>
</reference>
<evidence type="ECO:0000256" key="1">
    <source>
        <dbReference type="SAM" id="MobiDB-lite"/>
    </source>
</evidence>
<accession>A0ABD6E510</accession>
<dbReference type="InterPro" id="IPR007110">
    <property type="entry name" value="Ig-like_dom"/>
</dbReference>
<organism evidence="5 6">
    <name type="scientific">Gnathostoma spinigerum</name>
    <dbReference type="NCBI Taxonomy" id="75299"/>
    <lineage>
        <taxon>Eukaryota</taxon>
        <taxon>Metazoa</taxon>
        <taxon>Ecdysozoa</taxon>
        <taxon>Nematoda</taxon>
        <taxon>Chromadorea</taxon>
        <taxon>Rhabditida</taxon>
        <taxon>Spirurina</taxon>
        <taxon>Gnathostomatomorpha</taxon>
        <taxon>Gnathostomatoidea</taxon>
        <taxon>Gnathostomatidae</taxon>
        <taxon>Gnathostoma</taxon>
    </lineage>
</organism>
<feature type="domain" description="Ig-like" evidence="4">
    <location>
        <begin position="29"/>
        <end position="103"/>
    </location>
</feature>
<keyword evidence="2" id="KW-1133">Transmembrane helix</keyword>
<name>A0ABD6E510_9BILA</name>
<feature type="region of interest" description="Disordered" evidence="1">
    <location>
        <begin position="253"/>
        <end position="272"/>
    </location>
</feature>
<dbReference type="Proteomes" id="UP001608902">
    <property type="component" value="Unassembled WGS sequence"/>
</dbReference>
<evidence type="ECO:0000256" key="3">
    <source>
        <dbReference type="SAM" id="SignalP"/>
    </source>
</evidence>
<feature type="compositionally biased region" description="Basic and acidic residues" evidence="1">
    <location>
        <begin position="314"/>
        <end position="324"/>
    </location>
</feature>
<evidence type="ECO:0000313" key="5">
    <source>
        <dbReference type="EMBL" id="MFH4975074.1"/>
    </source>
</evidence>
<feature type="compositionally biased region" description="Basic and acidic residues" evidence="1">
    <location>
        <begin position="334"/>
        <end position="345"/>
    </location>
</feature>